<evidence type="ECO:0000256" key="2">
    <source>
        <dbReference type="ARBA" id="ARBA00023002"/>
    </source>
</evidence>
<evidence type="ECO:0000256" key="3">
    <source>
        <dbReference type="ARBA" id="ARBA00023027"/>
    </source>
</evidence>
<dbReference type="GO" id="GO:0006210">
    <property type="term" value="P:thymine catabolic process"/>
    <property type="evidence" value="ECO:0007669"/>
    <property type="project" value="TreeGrafter"/>
</dbReference>
<evidence type="ECO:0000313" key="5">
    <source>
        <dbReference type="EMBL" id="MDQ0646143.1"/>
    </source>
</evidence>
<dbReference type="GO" id="GO:0006574">
    <property type="term" value="P:L-valine catabolic process"/>
    <property type="evidence" value="ECO:0007669"/>
    <property type="project" value="TreeGrafter"/>
</dbReference>
<keyword evidence="3" id="KW-0520">NAD</keyword>
<comment type="caution">
    <text evidence="5">The sequence shown here is derived from an EMBL/GenBank/DDBJ whole genome shotgun (WGS) entry which is preliminary data.</text>
</comment>
<dbReference type="InterPro" id="IPR016161">
    <property type="entry name" value="Ald_DH/histidinol_DH"/>
</dbReference>
<dbReference type="Gene3D" id="3.40.605.10">
    <property type="entry name" value="Aldehyde Dehydrogenase, Chain A, domain 1"/>
    <property type="match status" value="1"/>
</dbReference>
<feature type="domain" description="Aldehyde dehydrogenase" evidence="4">
    <location>
        <begin position="32"/>
        <end position="496"/>
    </location>
</feature>
<dbReference type="NCBIfam" id="TIGR01722">
    <property type="entry name" value="MMSDH"/>
    <property type="match status" value="1"/>
</dbReference>
<dbReference type="InterPro" id="IPR015590">
    <property type="entry name" value="Aldehyde_DH_dom"/>
</dbReference>
<dbReference type="CDD" id="cd07085">
    <property type="entry name" value="ALDH_F6_MMSDH"/>
    <property type="match status" value="1"/>
</dbReference>
<organism evidence="5 6">
    <name type="scientific">Microbacterium natoriense</name>
    <dbReference type="NCBI Taxonomy" id="284570"/>
    <lineage>
        <taxon>Bacteria</taxon>
        <taxon>Bacillati</taxon>
        <taxon>Actinomycetota</taxon>
        <taxon>Actinomycetes</taxon>
        <taxon>Micrococcales</taxon>
        <taxon>Microbacteriaceae</taxon>
        <taxon>Microbacterium</taxon>
    </lineage>
</organism>
<dbReference type="AlphaFoldDB" id="A0AAW8ESA2"/>
<dbReference type="InterPro" id="IPR016160">
    <property type="entry name" value="Ald_DH_CS_CYS"/>
</dbReference>
<accession>A0AAW8ESA2</accession>
<dbReference type="InterPro" id="IPR010061">
    <property type="entry name" value="MeMal-semiAld_DH"/>
</dbReference>
<dbReference type="EMBL" id="JAUSXV010000001">
    <property type="protein sequence ID" value="MDQ0646143.1"/>
    <property type="molecule type" value="Genomic_DNA"/>
</dbReference>
<dbReference type="PANTHER" id="PTHR43866">
    <property type="entry name" value="MALONATE-SEMIALDEHYDE DEHYDROGENASE"/>
    <property type="match status" value="1"/>
</dbReference>
<dbReference type="FunFam" id="3.40.605.10:FF:000003">
    <property type="entry name" value="Methylmalonate-semialdehyde dehydrogenase [acylating]"/>
    <property type="match status" value="1"/>
</dbReference>
<evidence type="ECO:0000259" key="4">
    <source>
        <dbReference type="Pfam" id="PF00171"/>
    </source>
</evidence>
<dbReference type="InterPro" id="IPR016162">
    <property type="entry name" value="Ald_DH_N"/>
</dbReference>
<proteinExistence type="predicted"/>
<name>A0AAW8ESA2_9MICO</name>
<dbReference type="Gene3D" id="3.40.309.10">
    <property type="entry name" value="Aldehyde Dehydrogenase, Chain A, domain 2"/>
    <property type="match status" value="1"/>
</dbReference>
<dbReference type="FunFam" id="3.40.309.10:FF:000002">
    <property type="entry name" value="Methylmalonate-semialdehyde dehydrogenase (Acylating)"/>
    <property type="match status" value="1"/>
</dbReference>
<dbReference type="PANTHER" id="PTHR43866:SF4">
    <property type="entry name" value="MALONATE-SEMIALDEHYDE DEHYDROGENASE"/>
    <property type="match status" value="1"/>
</dbReference>
<dbReference type="PROSITE" id="PS00070">
    <property type="entry name" value="ALDEHYDE_DEHYDR_CYS"/>
    <property type="match status" value="1"/>
</dbReference>
<protein>
    <recommendedName>
        <fullName evidence="1">methylmalonate-semialdehyde dehydrogenase (CoA acylating)</fullName>
        <ecNumber evidence="1">1.2.1.27</ecNumber>
    </recommendedName>
</protein>
<dbReference type="Pfam" id="PF00171">
    <property type="entry name" value="Aldedh"/>
    <property type="match status" value="1"/>
</dbReference>
<reference evidence="5 6" key="1">
    <citation type="submission" date="2023-07" db="EMBL/GenBank/DDBJ databases">
        <title>Comparative genomics of wheat-associated soil bacteria to identify genetic determinants of phenazine resistance.</title>
        <authorList>
            <person name="Mouncey N."/>
        </authorList>
    </citation>
    <scope>NUCLEOTIDE SEQUENCE [LARGE SCALE GENOMIC DNA]</scope>
    <source>
        <strain evidence="5 6">W4I9-1</strain>
    </source>
</reference>
<evidence type="ECO:0000313" key="6">
    <source>
        <dbReference type="Proteomes" id="UP001244427"/>
    </source>
</evidence>
<sequence>MTIETTNADTTAAITDAPQIGHWIDGAPRPSRSGRTADVFNPATGAVIGRVALADEEEIAEAIASAERAQKAWGATSIAKRQAVLFAFRELLNARKGELAEIVTREHGKVLSDAMGEILRGQEVVELATGFPHLIKGAYSENVSTGIDVYSIKQPLGVIGIVSPFNFPVMVPMWFFPIAIAAGNAVVLKPSEKDPSAALWMAELWREAGLPDGVFTVLQGDKLAVDGLLTSPVVQSISFVGSTPIAQYIYETASRHGKRVQALGGAKNHMLVLPDADLDLVADQAINAGYGAAGERCMAISVLIAVEPVADRLIEKITERISRLRVGNGAGDADGEPDLGPLISGAHREKVSGYVDIAVADGARIVVDGRGFVVDGHEDGFFFGPTLIDEIPLTSRAYREEIFGPVLSIVRVETFQEGLDLINSGEFGNGTAIFTNDGGAARRFQTEVQVGMIGINVPIPVPVAYHSFGGWKASLFGDAKAYGVHGFEFFTREKAVTSRWLDPATHEGINLGFPQNR</sequence>
<dbReference type="Proteomes" id="UP001244427">
    <property type="component" value="Unassembled WGS sequence"/>
</dbReference>
<dbReference type="EC" id="1.2.1.27" evidence="1"/>
<keyword evidence="6" id="KW-1185">Reference proteome</keyword>
<keyword evidence="2 5" id="KW-0560">Oxidoreductase</keyword>
<dbReference type="SUPFAM" id="SSF53720">
    <property type="entry name" value="ALDH-like"/>
    <property type="match status" value="1"/>
</dbReference>
<dbReference type="InterPro" id="IPR016163">
    <property type="entry name" value="Ald_DH_C"/>
</dbReference>
<dbReference type="GO" id="GO:0004491">
    <property type="term" value="F:methylmalonate-semialdehyde dehydrogenase (acylating, NAD) activity"/>
    <property type="evidence" value="ECO:0007669"/>
    <property type="project" value="UniProtKB-EC"/>
</dbReference>
<gene>
    <name evidence="5" type="ORF">QFZ53_000339</name>
</gene>
<evidence type="ECO:0000256" key="1">
    <source>
        <dbReference type="ARBA" id="ARBA00013048"/>
    </source>
</evidence>
<dbReference type="RefSeq" id="WP_307292848.1">
    <property type="nucleotide sequence ID" value="NZ_JAUSXV010000001.1"/>
</dbReference>